<protein>
    <recommendedName>
        <fullName evidence="6">Transcriptional activator HAP2</fullName>
    </recommendedName>
</protein>
<comment type="similarity">
    <text evidence="6">Belongs to the NFYA/HAP2 subunit family.</text>
</comment>
<evidence type="ECO:0000313" key="10">
    <source>
        <dbReference type="Proteomes" id="UP000293045"/>
    </source>
</evidence>
<dbReference type="SMART" id="SM00521">
    <property type="entry name" value="CBF"/>
    <property type="match status" value="1"/>
</dbReference>
<sequence length="219" mass="26517">MKDIKKSKTMQNDENPKILIDRYGNPLGTPPEIYKDTRNMLQSKYEGDTHTNSRDILFQMREDPYKFRQNYSEDKRQEFSHRPEDFNKYRTEFQDDKRQEYPIPYTYSENEYPYDAQGKNNPDIKYFTPDQYYTNFENSFLFEGNGEQPLYVNVHQYNTIKKRKLRRDYLDSLMKTKNKAGYLHESRHRHAMNRLRAPSGRFLTKEEAAEQRMKNNGNL</sequence>
<dbReference type="AlphaFoldDB" id="A0A4Q9LR49"/>
<dbReference type="InterPro" id="IPR001289">
    <property type="entry name" value="NFYA"/>
</dbReference>
<dbReference type="PANTHER" id="PTHR12632">
    <property type="entry name" value="TRANSCRIPTION FACTOR NF-Y ALPHA-RELATED"/>
    <property type="match status" value="1"/>
</dbReference>
<evidence type="ECO:0000313" key="9">
    <source>
        <dbReference type="EMBL" id="TBU10013.1"/>
    </source>
</evidence>
<reference evidence="8 10" key="1">
    <citation type="submission" date="2017-12" db="EMBL/GenBank/DDBJ databases">
        <authorList>
            <person name="Pombert J.-F."/>
            <person name="Haag K.L."/>
            <person name="Ebert D."/>
        </authorList>
    </citation>
    <scope>NUCLEOTIDE SEQUENCE [LARGE SCALE GENOMIC DNA]</scope>
    <source>
        <strain evidence="8">IL-BN-2</strain>
    </source>
</reference>
<keyword evidence="2 6" id="KW-0805">Transcription regulation</keyword>
<feature type="region of interest" description="Disordered" evidence="7">
    <location>
        <begin position="1"/>
        <end position="33"/>
    </location>
</feature>
<keyword evidence="3 6" id="KW-0238">DNA-binding</keyword>
<evidence type="ECO:0000256" key="6">
    <source>
        <dbReference type="RuleBase" id="RU367155"/>
    </source>
</evidence>
<name>A0A4Q9LR49_9MICR</name>
<proteinExistence type="inferred from homology"/>
<comment type="subcellular location">
    <subcellularLocation>
        <location evidence="1 6">Nucleus</location>
    </subcellularLocation>
</comment>
<dbReference type="VEuPathDB" id="MicrosporidiaDB:CWI39_0003p0080"/>
<keyword evidence="5 6" id="KW-0539">Nucleus</keyword>
<dbReference type="GO" id="GO:0003700">
    <property type="term" value="F:DNA-binding transcription factor activity"/>
    <property type="evidence" value="ECO:0007669"/>
    <property type="project" value="UniProtKB-UniRule"/>
</dbReference>
<organism evidence="8 10">
    <name type="scientific">Hamiltosporidium magnivora</name>
    <dbReference type="NCBI Taxonomy" id="148818"/>
    <lineage>
        <taxon>Eukaryota</taxon>
        <taxon>Fungi</taxon>
        <taxon>Fungi incertae sedis</taxon>
        <taxon>Microsporidia</taxon>
        <taxon>Dubosqiidae</taxon>
        <taxon>Hamiltosporidium</taxon>
    </lineage>
</organism>
<comment type="function">
    <text evidence="6">Component of the sequence-specific heterotrimeric transcription factor (NF-Y) which specifically recognizes a 5'-CCAAT-3' box motif found in the promoters of its target genes.</text>
</comment>
<evidence type="ECO:0000256" key="4">
    <source>
        <dbReference type="ARBA" id="ARBA00023163"/>
    </source>
</evidence>
<evidence type="ECO:0000256" key="1">
    <source>
        <dbReference type="ARBA" id="ARBA00004123"/>
    </source>
</evidence>
<dbReference type="Proteomes" id="UP000293045">
    <property type="component" value="Unassembled WGS sequence"/>
</dbReference>
<dbReference type="GO" id="GO:0003677">
    <property type="term" value="F:DNA binding"/>
    <property type="evidence" value="ECO:0007669"/>
    <property type="project" value="UniProtKB-KW"/>
</dbReference>
<evidence type="ECO:0000313" key="8">
    <source>
        <dbReference type="EMBL" id="TBU09985.1"/>
    </source>
</evidence>
<dbReference type="PROSITE" id="PS51152">
    <property type="entry name" value="NFYA_HAP2_2"/>
    <property type="match status" value="1"/>
</dbReference>
<dbReference type="VEuPathDB" id="MicrosporidiaDB:CWI36_0076p0050"/>
<evidence type="ECO:0000256" key="2">
    <source>
        <dbReference type="ARBA" id="ARBA00023015"/>
    </source>
</evidence>
<evidence type="ECO:0000256" key="5">
    <source>
        <dbReference type="ARBA" id="ARBA00023242"/>
    </source>
</evidence>
<dbReference type="Gene3D" id="6.10.250.2430">
    <property type="match status" value="1"/>
</dbReference>
<evidence type="ECO:0000256" key="7">
    <source>
        <dbReference type="SAM" id="MobiDB-lite"/>
    </source>
</evidence>
<comment type="caution">
    <text evidence="8">The sequence shown here is derived from an EMBL/GenBank/DDBJ whole genome shotgun (WGS) entry which is preliminary data.</text>
</comment>
<dbReference type="PRINTS" id="PR00616">
    <property type="entry name" value="CCAATSUBUNTB"/>
</dbReference>
<dbReference type="GO" id="GO:0005634">
    <property type="term" value="C:nucleus"/>
    <property type="evidence" value="ECO:0007669"/>
    <property type="project" value="UniProtKB-SubCell"/>
</dbReference>
<dbReference type="Pfam" id="PF02045">
    <property type="entry name" value="CBFB_NFYA"/>
    <property type="match status" value="1"/>
</dbReference>
<keyword evidence="4 6" id="KW-0804">Transcription</keyword>
<dbReference type="EMBL" id="PIXR01000003">
    <property type="protein sequence ID" value="TBU10013.1"/>
    <property type="molecule type" value="Genomic_DNA"/>
</dbReference>
<dbReference type="EMBL" id="PIXR01000007">
    <property type="protein sequence ID" value="TBU09985.1"/>
    <property type="molecule type" value="Genomic_DNA"/>
</dbReference>
<evidence type="ECO:0000256" key="3">
    <source>
        <dbReference type="ARBA" id="ARBA00023125"/>
    </source>
</evidence>
<dbReference type="VEuPathDB" id="MicrosporidiaDB:CWI39_0007p0040"/>
<accession>A0A4Q9LR49</accession>
<comment type="subunit">
    <text evidence="6">Heterotrimer.</text>
</comment>
<gene>
    <name evidence="9" type="ORF">CWI39_0003p0080</name>
    <name evidence="8" type="ORF">CWI39_0007p0040</name>
</gene>